<dbReference type="STRING" id="5288.A0A5C5FP01"/>
<dbReference type="GO" id="GO:0005737">
    <property type="term" value="C:cytoplasm"/>
    <property type="evidence" value="ECO:0007669"/>
    <property type="project" value="TreeGrafter"/>
</dbReference>
<evidence type="ECO:0000313" key="5">
    <source>
        <dbReference type="Proteomes" id="UP000311382"/>
    </source>
</evidence>
<feature type="domain" description="RRM" evidence="3">
    <location>
        <begin position="1"/>
        <end position="71"/>
    </location>
</feature>
<evidence type="ECO:0000313" key="4">
    <source>
        <dbReference type="EMBL" id="TNY18009.1"/>
    </source>
</evidence>
<reference evidence="4 5" key="1">
    <citation type="submission" date="2019-03" db="EMBL/GenBank/DDBJ databases">
        <title>Rhodosporidium diobovatum UCD-FST 08-225 genome sequencing, assembly, and annotation.</title>
        <authorList>
            <person name="Fakankun I.U."/>
            <person name="Fristensky B."/>
            <person name="Levin D.B."/>
        </authorList>
    </citation>
    <scope>NUCLEOTIDE SEQUENCE [LARGE SCALE GENOMIC DNA]</scope>
    <source>
        <strain evidence="4 5">UCD-FST 08-225</strain>
    </source>
</reference>
<dbReference type="GO" id="GO:0005634">
    <property type="term" value="C:nucleus"/>
    <property type="evidence" value="ECO:0007669"/>
    <property type="project" value="TreeGrafter"/>
</dbReference>
<name>A0A5C5FP01_9BASI</name>
<dbReference type="Pfam" id="PF00076">
    <property type="entry name" value="RRM_1"/>
    <property type="match status" value="1"/>
</dbReference>
<dbReference type="InterPro" id="IPR050374">
    <property type="entry name" value="RRT5_SRSF_SR"/>
</dbReference>
<evidence type="ECO:0000259" key="3">
    <source>
        <dbReference type="PROSITE" id="PS50102"/>
    </source>
</evidence>
<organism evidence="4 5">
    <name type="scientific">Rhodotorula diobovata</name>
    <dbReference type="NCBI Taxonomy" id="5288"/>
    <lineage>
        <taxon>Eukaryota</taxon>
        <taxon>Fungi</taxon>
        <taxon>Dikarya</taxon>
        <taxon>Basidiomycota</taxon>
        <taxon>Pucciniomycotina</taxon>
        <taxon>Microbotryomycetes</taxon>
        <taxon>Sporidiobolales</taxon>
        <taxon>Sporidiobolaceae</taxon>
        <taxon>Rhodotorula</taxon>
    </lineage>
</organism>
<dbReference type="AlphaFoldDB" id="A0A5C5FP01"/>
<dbReference type="Gene3D" id="3.30.70.330">
    <property type="match status" value="1"/>
</dbReference>
<dbReference type="InterPro" id="IPR000504">
    <property type="entry name" value="RRM_dom"/>
</dbReference>
<sequence>LPFNYDWRNVKDLFRSCGPVIRADIVRSREGISGGEATVMFESPVDARRALESFDGYMLYGAALKVTYDRFT</sequence>
<protein>
    <recommendedName>
        <fullName evidence="3">RRM domain-containing protein</fullName>
    </recommendedName>
</protein>
<feature type="non-terminal residue" evidence="4">
    <location>
        <position position="1"/>
    </location>
</feature>
<comment type="caution">
    <text evidence="4">The sequence shown here is derived from an EMBL/GenBank/DDBJ whole genome shotgun (WGS) entry which is preliminary data.</text>
</comment>
<dbReference type="InterPro" id="IPR012677">
    <property type="entry name" value="Nucleotide-bd_a/b_plait_sf"/>
</dbReference>
<accession>A0A5C5FP01</accession>
<dbReference type="PANTHER" id="PTHR23003:SF3">
    <property type="entry name" value="FI21236P1-RELATED"/>
    <property type="match status" value="1"/>
</dbReference>
<dbReference type="SMART" id="SM00360">
    <property type="entry name" value="RRM"/>
    <property type="match status" value="1"/>
</dbReference>
<dbReference type="GO" id="GO:0003729">
    <property type="term" value="F:mRNA binding"/>
    <property type="evidence" value="ECO:0007669"/>
    <property type="project" value="TreeGrafter"/>
</dbReference>
<dbReference type="PROSITE" id="PS50102">
    <property type="entry name" value="RRM"/>
    <property type="match status" value="1"/>
</dbReference>
<evidence type="ECO:0000256" key="2">
    <source>
        <dbReference type="PROSITE-ProRule" id="PRU00176"/>
    </source>
</evidence>
<feature type="non-terminal residue" evidence="4">
    <location>
        <position position="72"/>
    </location>
</feature>
<gene>
    <name evidence="4" type="ORF">DMC30DRAFT_337953</name>
</gene>
<dbReference type="InterPro" id="IPR035979">
    <property type="entry name" value="RBD_domain_sf"/>
</dbReference>
<dbReference type="EMBL" id="SOZI01000162">
    <property type="protein sequence ID" value="TNY18009.1"/>
    <property type="molecule type" value="Genomic_DNA"/>
</dbReference>
<dbReference type="GO" id="GO:1990904">
    <property type="term" value="C:ribonucleoprotein complex"/>
    <property type="evidence" value="ECO:0007669"/>
    <property type="project" value="TreeGrafter"/>
</dbReference>
<proteinExistence type="predicted"/>
<dbReference type="PANTHER" id="PTHR23003">
    <property type="entry name" value="RNA RECOGNITION MOTIF RRM DOMAIN CONTAINING PROTEIN"/>
    <property type="match status" value="1"/>
</dbReference>
<keyword evidence="5" id="KW-1185">Reference proteome</keyword>
<dbReference type="SUPFAM" id="SSF54928">
    <property type="entry name" value="RNA-binding domain, RBD"/>
    <property type="match status" value="1"/>
</dbReference>
<dbReference type="OrthoDB" id="1049195at2759"/>
<keyword evidence="1 2" id="KW-0694">RNA-binding</keyword>
<evidence type="ECO:0000256" key="1">
    <source>
        <dbReference type="ARBA" id="ARBA00022884"/>
    </source>
</evidence>
<dbReference type="Proteomes" id="UP000311382">
    <property type="component" value="Unassembled WGS sequence"/>
</dbReference>